<dbReference type="Proteomes" id="UP000814140">
    <property type="component" value="Unassembled WGS sequence"/>
</dbReference>
<comment type="caution">
    <text evidence="1">The sequence shown here is derived from an EMBL/GenBank/DDBJ whole genome shotgun (WGS) entry which is preliminary data.</text>
</comment>
<organism evidence="1 2">
    <name type="scientific">Artomyces pyxidatus</name>
    <dbReference type="NCBI Taxonomy" id="48021"/>
    <lineage>
        <taxon>Eukaryota</taxon>
        <taxon>Fungi</taxon>
        <taxon>Dikarya</taxon>
        <taxon>Basidiomycota</taxon>
        <taxon>Agaricomycotina</taxon>
        <taxon>Agaricomycetes</taxon>
        <taxon>Russulales</taxon>
        <taxon>Auriscalpiaceae</taxon>
        <taxon>Artomyces</taxon>
    </lineage>
</organism>
<accession>A0ACB8T952</accession>
<dbReference type="EMBL" id="MU277197">
    <property type="protein sequence ID" value="KAI0064992.1"/>
    <property type="molecule type" value="Genomic_DNA"/>
</dbReference>
<sequence>MALSVSSFPEVIHVPPPEDDLEYLPESNIFPKRRRLFGGLFGKEGTSIFGGSRHRRSATDNSSRIVYQIDEEDGPVLSISAHSSSDNILDLSSPPRKTKPALPALTVPSPNGLTVVNESQPPELIFPPTPTATDARHANPMKESIRALRLSRIHGRIDWARKLEDEALPPWVSRGAIASLGDQEQNPVHDDKNRISAGTTVSSAWSASTRSPSSRTSSMYWGTATTATSATSPSSLKSRGGFLHTPSEQAYPSRSFRPMSASSERSAKTTASSPGQLSGTDAMRFRTMSTASDPKAKGSTKVPIVLAPFTGSAPHKRSRTLSNPSNILPTDKGKGKAKVVPSPTQVPFPESPRPRQRARTLSNSSIKGKGKAKPPRSTSKPLQIDTHPPVPRLPLASLTSTSTSYRQDNPTTSRPSSSRGRSDSRPRVISQSKSAPTTPDRKAAELPTREQPPLPTPLSISIPDQPKASSSSVLVLSPSPTLSQPLPPSLPTVSQRPRPPRRPSGPVPPRSLPIPPRLNSAPGPIAGPSGINRSLSPSPPGAPTLPLLTPSPALSPDWQTSMDVLSAGISTPSVWGPPGPGNMGWDTLTIAGGSSRSSSRTRDHSADSRTELVVVATTRDAGSSAIWQERDVGDVITQLRGLKMR</sequence>
<protein>
    <submittedName>
        <fullName evidence="1">Uncharacterized protein</fullName>
    </submittedName>
</protein>
<proteinExistence type="predicted"/>
<keyword evidence="2" id="KW-1185">Reference proteome</keyword>
<name>A0ACB8T952_9AGAM</name>
<evidence type="ECO:0000313" key="1">
    <source>
        <dbReference type="EMBL" id="KAI0064992.1"/>
    </source>
</evidence>
<gene>
    <name evidence="1" type="ORF">BV25DRAFT_220821</name>
</gene>
<reference evidence="1" key="2">
    <citation type="journal article" date="2022" name="New Phytol.">
        <title>Evolutionary transition to the ectomycorrhizal habit in the genomes of a hyperdiverse lineage of mushroom-forming fungi.</title>
        <authorList>
            <person name="Looney B."/>
            <person name="Miyauchi S."/>
            <person name="Morin E."/>
            <person name="Drula E."/>
            <person name="Courty P.E."/>
            <person name="Kohler A."/>
            <person name="Kuo A."/>
            <person name="LaButti K."/>
            <person name="Pangilinan J."/>
            <person name="Lipzen A."/>
            <person name="Riley R."/>
            <person name="Andreopoulos W."/>
            <person name="He G."/>
            <person name="Johnson J."/>
            <person name="Nolan M."/>
            <person name="Tritt A."/>
            <person name="Barry K.W."/>
            <person name="Grigoriev I.V."/>
            <person name="Nagy L.G."/>
            <person name="Hibbett D."/>
            <person name="Henrissat B."/>
            <person name="Matheny P.B."/>
            <person name="Labbe J."/>
            <person name="Martin F.M."/>
        </authorList>
    </citation>
    <scope>NUCLEOTIDE SEQUENCE</scope>
    <source>
        <strain evidence="1">HHB10654</strain>
    </source>
</reference>
<reference evidence="1" key="1">
    <citation type="submission" date="2021-03" db="EMBL/GenBank/DDBJ databases">
        <authorList>
            <consortium name="DOE Joint Genome Institute"/>
            <person name="Ahrendt S."/>
            <person name="Looney B.P."/>
            <person name="Miyauchi S."/>
            <person name="Morin E."/>
            <person name="Drula E."/>
            <person name="Courty P.E."/>
            <person name="Chicoki N."/>
            <person name="Fauchery L."/>
            <person name="Kohler A."/>
            <person name="Kuo A."/>
            <person name="Labutti K."/>
            <person name="Pangilinan J."/>
            <person name="Lipzen A."/>
            <person name="Riley R."/>
            <person name="Andreopoulos W."/>
            <person name="He G."/>
            <person name="Johnson J."/>
            <person name="Barry K.W."/>
            <person name="Grigoriev I.V."/>
            <person name="Nagy L."/>
            <person name="Hibbett D."/>
            <person name="Henrissat B."/>
            <person name="Matheny P.B."/>
            <person name="Labbe J."/>
            <person name="Martin F."/>
        </authorList>
    </citation>
    <scope>NUCLEOTIDE SEQUENCE</scope>
    <source>
        <strain evidence="1">HHB10654</strain>
    </source>
</reference>
<evidence type="ECO:0000313" key="2">
    <source>
        <dbReference type="Proteomes" id="UP000814140"/>
    </source>
</evidence>